<accession>A0A4R3LWK2</accession>
<dbReference type="GO" id="GO:0030151">
    <property type="term" value="F:molybdenum ion binding"/>
    <property type="evidence" value="ECO:0007669"/>
    <property type="project" value="InterPro"/>
</dbReference>
<organism evidence="2 3">
    <name type="scientific">Aquabacter spiritensis</name>
    <dbReference type="NCBI Taxonomy" id="933073"/>
    <lineage>
        <taxon>Bacteria</taxon>
        <taxon>Pseudomonadati</taxon>
        <taxon>Pseudomonadota</taxon>
        <taxon>Alphaproteobacteria</taxon>
        <taxon>Hyphomicrobiales</taxon>
        <taxon>Xanthobacteraceae</taxon>
        <taxon>Aquabacter</taxon>
    </lineage>
</organism>
<feature type="domain" description="MOSC" evidence="1">
    <location>
        <begin position="100"/>
        <end position="255"/>
    </location>
</feature>
<dbReference type="SUPFAM" id="SSF50800">
    <property type="entry name" value="PK beta-barrel domain-like"/>
    <property type="match status" value="1"/>
</dbReference>
<dbReference type="GO" id="GO:0003824">
    <property type="term" value="F:catalytic activity"/>
    <property type="evidence" value="ECO:0007669"/>
    <property type="project" value="InterPro"/>
</dbReference>
<gene>
    <name evidence="2" type="ORF">EDC64_1053</name>
</gene>
<protein>
    <recommendedName>
        <fullName evidence="1">MOSC domain-containing protein</fullName>
    </recommendedName>
</protein>
<dbReference type="OrthoDB" id="581532at2"/>
<evidence type="ECO:0000259" key="1">
    <source>
        <dbReference type="PROSITE" id="PS51340"/>
    </source>
</evidence>
<dbReference type="Pfam" id="PF03473">
    <property type="entry name" value="MOSC"/>
    <property type="match status" value="1"/>
</dbReference>
<keyword evidence="3" id="KW-1185">Reference proteome</keyword>
<dbReference type="GO" id="GO:0030170">
    <property type="term" value="F:pyridoxal phosphate binding"/>
    <property type="evidence" value="ECO:0007669"/>
    <property type="project" value="InterPro"/>
</dbReference>
<dbReference type="Proteomes" id="UP000294664">
    <property type="component" value="Unassembled WGS sequence"/>
</dbReference>
<sequence length="256" mass="27647">MDAARLVALYRYPVKGFSPEPLDAVTLEAGQFFPGDRLYAVENGPSGFDPAAPAYKEKTAFLVLMRHARIAALKTRFDPDSRVFTLALDGAEVARGDLSTPDGRAAIVTFLTAYMGGEARGALTVLEAPEGHRFMDSLRSGFVSLLNLASVRDLEARMGVALDPLRFRMNLHLDGWAPGAELDLVGREIEIGPVRLKVLKRTERCAATSVDPTTAARDLNVVKGLHRAYGHTDCGVYAKILTSGRIAPGDVVHLTA</sequence>
<dbReference type="Pfam" id="PF03476">
    <property type="entry name" value="MOSC_N"/>
    <property type="match status" value="1"/>
</dbReference>
<dbReference type="AlphaFoldDB" id="A0A4R3LWK2"/>
<name>A0A4R3LWK2_9HYPH</name>
<evidence type="ECO:0000313" key="3">
    <source>
        <dbReference type="Proteomes" id="UP000294664"/>
    </source>
</evidence>
<comment type="caution">
    <text evidence="2">The sequence shown here is derived from an EMBL/GenBank/DDBJ whole genome shotgun (WGS) entry which is preliminary data.</text>
</comment>
<dbReference type="RefSeq" id="WP_132031066.1">
    <property type="nucleotide sequence ID" value="NZ_SMAI01000005.1"/>
</dbReference>
<reference evidence="2 3" key="1">
    <citation type="submission" date="2019-03" db="EMBL/GenBank/DDBJ databases">
        <title>Genomic Encyclopedia of Type Strains, Phase IV (KMG-IV): sequencing the most valuable type-strain genomes for metagenomic binning, comparative biology and taxonomic classification.</title>
        <authorList>
            <person name="Goeker M."/>
        </authorList>
    </citation>
    <scope>NUCLEOTIDE SEQUENCE [LARGE SCALE GENOMIC DNA]</scope>
    <source>
        <strain evidence="2 3">DSM 9035</strain>
    </source>
</reference>
<dbReference type="Gene3D" id="2.40.33.20">
    <property type="entry name" value="PK beta-barrel domain-like"/>
    <property type="match status" value="1"/>
</dbReference>
<dbReference type="InterPro" id="IPR005303">
    <property type="entry name" value="MOCOS_middle"/>
</dbReference>
<dbReference type="PROSITE" id="PS51340">
    <property type="entry name" value="MOSC"/>
    <property type="match status" value="1"/>
</dbReference>
<dbReference type="EMBL" id="SMAI01000005">
    <property type="protein sequence ID" value="TCT04972.1"/>
    <property type="molecule type" value="Genomic_DNA"/>
</dbReference>
<dbReference type="InterPro" id="IPR011037">
    <property type="entry name" value="Pyrv_Knase-like_insert_dom_sf"/>
</dbReference>
<proteinExistence type="predicted"/>
<evidence type="ECO:0000313" key="2">
    <source>
        <dbReference type="EMBL" id="TCT04972.1"/>
    </source>
</evidence>
<dbReference type="InterPro" id="IPR005302">
    <property type="entry name" value="MoCF_Sase_C"/>
</dbReference>